<feature type="compositionally biased region" description="Polar residues" evidence="3">
    <location>
        <begin position="33"/>
        <end position="49"/>
    </location>
</feature>
<feature type="region of interest" description="Disordered" evidence="3">
    <location>
        <begin position="33"/>
        <end position="144"/>
    </location>
</feature>
<organism evidence="5 6">
    <name type="scientific">Panicum hallii var. hallii</name>
    <dbReference type="NCBI Taxonomy" id="1504633"/>
    <lineage>
        <taxon>Eukaryota</taxon>
        <taxon>Viridiplantae</taxon>
        <taxon>Streptophyta</taxon>
        <taxon>Embryophyta</taxon>
        <taxon>Tracheophyta</taxon>
        <taxon>Spermatophyta</taxon>
        <taxon>Magnoliopsida</taxon>
        <taxon>Liliopsida</taxon>
        <taxon>Poales</taxon>
        <taxon>Poaceae</taxon>
        <taxon>PACMAD clade</taxon>
        <taxon>Panicoideae</taxon>
        <taxon>Panicodae</taxon>
        <taxon>Paniceae</taxon>
        <taxon>Panicinae</taxon>
        <taxon>Panicum</taxon>
        <taxon>Panicum sect. Panicum</taxon>
    </lineage>
</organism>
<sequence length="684" mass="75444">MGILILIEPATSTLPSRSEFFPDRLCGYTVQPRTQTQATSSAGHTSQALRRTRSSRARIQIAPKRKRKRTEKSTHLPAASSRPPTRNANGAPAHKTEGQKKKKEKTKRTPGMGKQQQAPPSRRSPAMSAPPPPRRRKKKGRPSLLDLQKRSLRLEQQLQERQQPQARRPNRRNPGSADDEDDDGPASGSGRREKKLRLVMGLHDGSAKGEKTRKATDGREEPSDSGPTTPLPNKKLLLFILDRLQKKDTYGVFSEPVDPEELPDYHDIIKHPMDFSTIRKKLDKGAYSNLEQFEDDVFLISSNAMCYNSPDTIYYRQARGIQEIAKKDFENLRQDSDASEPEPEPEPELKPEPEPEEPKPQPRRGRPPNKNNAKQKVGRPPAERATADFSGATLANAANSGRHAQQEAMIADVLRASFANRRNEHNWSGERKTERMEDYSGYGSMWSGKMGKKPILMEDSRRSTYYESQPSSSMYDLPVSSSYNGTKKLLVPVGVQLQQSYSRSLARFAAQLGPIGWEIASRRIERSLPPGTKFGRGWVGDGEAPPSSFQPPVLAAFSEAMAPPNNVAASGEQPPNNSGPATEDCAASSSHLAGSQAHAMPYASTSTVQRTNSEALASQQCGSIPQIPINRGEHGVEMKGSHNNLHGHPALQHTVNGFNAVPGPMMFPPAAQLVVNQMQTHTSD</sequence>
<feature type="compositionally biased region" description="Basic and acidic residues" evidence="3">
    <location>
        <begin position="347"/>
        <end position="360"/>
    </location>
</feature>
<dbReference type="PANTHER" id="PTHR22881">
    <property type="entry name" value="BROMODOMAIN CONTAINING PROTEIN"/>
    <property type="match status" value="1"/>
</dbReference>
<evidence type="ECO:0000259" key="4">
    <source>
        <dbReference type="PROSITE" id="PS50014"/>
    </source>
</evidence>
<name>A0A2T7EVI2_9POAL</name>
<gene>
    <name evidence="5" type="ORF">GQ55_2G346600</name>
</gene>
<dbReference type="Gramene" id="PUZ71839">
    <property type="protein sequence ID" value="PUZ71839"/>
    <property type="gene ID" value="GQ55_2G346600"/>
</dbReference>
<keyword evidence="6" id="KW-1185">Reference proteome</keyword>
<accession>A0A2T7EVI2</accession>
<dbReference type="InterPro" id="IPR001487">
    <property type="entry name" value="Bromodomain"/>
</dbReference>
<evidence type="ECO:0000256" key="2">
    <source>
        <dbReference type="PROSITE-ProRule" id="PRU00035"/>
    </source>
</evidence>
<feature type="region of interest" description="Disordered" evidence="3">
    <location>
        <begin position="158"/>
        <end position="232"/>
    </location>
</feature>
<dbReference type="CDD" id="cd04369">
    <property type="entry name" value="Bromodomain"/>
    <property type="match status" value="1"/>
</dbReference>
<feature type="compositionally biased region" description="Low complexity" evidence="3">
    <location>
        <begin position="158"/>
        <end position="167"/>
    </location>
</feature>
<feature type="compositionally biased region" description="Low complexity" evidence="3">
    <location>
        <begin position="118"/>
        <end position="127"/>
    </location>
</feature>
<reference evidence="5 6" key="1">
    <citation type="submission" date="2018-04" db="EMBL/GenBank/DDBJ databases">
        <title>WGS assembly of Panicum hallii var. hallii HAL2.</title>
        <authorList>
            <person name="Lovell J."/>
            <person name="Jenkins J."/>
            <person name="Lowry D."/>
            <person name="Mamidi S."/>
            <person name="Sreedasyam A."/>
            <person name="Weng X."/>
            <person name="Barry K."/>
            <person name="Bonette J."/>
            <person name="Campitelli B."/>
            <person name="Daum C."/>
            <person name="Gordon S."/>
            <person name="Gould B."/>
            <person name="Lipzen A."/>
            <person name="MacQueen A."/>
            <person name="Palacio-Mejia J."/>
            <person name="Plott C."/>
            <person name="Shakirov E."/>
            <person name="Shu S."/>
            <person name="Yoshinaga Y."/>
            <person name="Zane M."/>
            <person name="Rokhsar D."/>
            <person name="Grimwood J."/>
            <person name="Schmutz J."/>
            <person name="Juenger T."/>
        </authorList>
    </citation>
    <scope>NUCLEOTIDE SEQUENCE [LARGE SCALE GENOMIC DNA]</scope>
    <source>
        <strain evidence="6">cv. HAL2</strain>
    </source>
</reference>
<feature type="region of interest" description="Disordered" evidence="3">
    <location>
        <begin position="564"/>
        <end position="647"/>
    </location>
</feature>
<dbReference type="OrthoDB" id="21449at2759"/>
<dbReference type="Pfam" id="PF00439">
    <property type="entry name" value="Bromodomain"/>
    <property type="match status" value="1"/>
</dbReference>
<dbReference type="AlphaFoldDB" id="A0A2T7EVI2"/>
<feature type="compositionally biased region" description="Acidic residues" evidence="3">
    <location>
        <begin position="337"/>
        <end position="346"/>
    </location>
</feature>
<feature type="domain" description="Bromo" evidence="4">
    <location>
        <begin position="245"/>
        <end position="315"/>
    </location>
</feature>
<dbReference type="InterPro" id="IPR036427">
    <property type="entry name" value="Bromodomain-like_sf"/>
</dbReference>
<evidence type="ECO:0000313" key="5">
    <source>
        <dbReference type="EMBL" id="PUZ71839.1"/>
    </source>
</evidence>
<dbReference type="EMBL" id="CM009750">
    <property type="protein sequence ID" value="PUZ71839.1"/>
    <property type="molecule type" value="Genomic_DNA"/>
</dbReference>
<feature type="compositionally biased region" description="Polar residues" evidence="3">
    <location>
        <begin position="603"/>
        <end position="623"/>
    </location>
</feature>
<evidence type="ECO:0000256" key="3">
    <source>
        <dbReference type="SAM" id="MobiDB-lite"/>
    </source>
</evidence>
<evidence type="ECO:0000256" key="1">
    <source>
        <dbReference type="ARBA" id="ARBA00023117"/>
    </source>
</evidence>
<evidence type="ECO:0000313" key="6">
    <source>
        <dbReference type="Proteomes" id="UP000244336"/>
    </source>
</evidence>
<dbReference type="InterPro" id="IPR051831">
    <property type="entry name" value="Bromodomain_contain_prot"/>
</dbReference>
<feature type="region of interest" description="Disordered" evidence="3">
    <location>
        <begin position="332"/>
        <end position="385"/>
    </location>
</feature>
<keyword evidence="1 2" id="KW-0103">Bromodomain</keyword>
<dbReference type="Gene3D" id="1.20.920.10">
    <property type="entry name" value="Bromodomain-like"/>
    <property type="match status" value="1"/>
</dbReference>
<dbReference type="PANTHER" id="PTHR22881:SF27">
    <property type="entry name" value="BROMODOMAIN CONTAINING 7_9"/>
    <property type="match status" value="1"/>
</dbReference>
<feature type="compositionally biased region" description="Basic and acidic residues" evidence="3">
    <location>
        <begin position="631"/>
        <end position="640"/>
    </location>
</feature>
<dbReference type="SUPFAM" id="SSF47370">
    <property type="entry name" value="Bromodomain"/>
    <property type="match status" value="1"/>
</dbReference>
<dbReference type="PRINTS" id="PR00503">
    <property type="entry name" value="BROMODOMAIN"/>
</dbReference>
<dbReference type="SMART" id="SM00297">
    <property type="entry name" value="BROMO"/>
    <property type="match status" value="1"/>
</dbReference>
<dbReference type="PROSITE" id="PS50014">
    <property type="entry name" value="BROMODOMAIN_2"/>
    <property type="match status" value="1"/>
</dbReference>
<proteinExistence type="predicted"/>
<dbReference type="PROSITE" id="PS00633">
    <property type="entry name" value="BROMODOMAIN_1"/>
    <property type="match status" value="1"/>
</dbReference>
<protein>
    <recommendedName>
        <fullName evidence="4">Bromo domain-containing protein</fullName>
    </recommendedName>
</protein>
<feature type="compositionally biased region" description="Basic and acidic residues" evidence="3">
    <location>
        <begin position="205"/>
        <end position="222"/>
    </location>
</feature>
<dbReference type="Proteomes" id="UP000244336">
    <property type="component" value="Chromosome 2"/>
</dbReference>
<dbReference type="STRING" id="1504633.A0A2T7EVI2"/>
<dbReference type="InterPro" id="IPR018359">
    <property type="entry name" value="Bromodomain_CS"/>
</dbReference>